<gene>
    <name evidence="4" type="ORF">FPE01S_01_10890</name>
</gene>
<organism evidence="4 5">
    <name type="scientific">Flavihumibacter petaseus NBRC 106054</name>
    <dbReference type="NCBI Taxonomy" id="1220578"/>
    <lineage>
        <taxon>Bacteria</taxon>
        <taxon>Pseudomonadati</taxon>
        <taxon>Bacteroidota</taxon>
        <taxon>Chitinophagia</taxon>
        <taxon>Chitinophagales</taxon>
        <taxon>Chitinophagaceae</taxon>
        <taxon>Flavihumibacter</taxon>
    </lineage>
</organism>
<sequence>MMLNLFTMKPSTSLIISTYNWPEALELCLLSVARQSQLPAEILIADDGSNPMTRSTVDRLRSTIGVPIVHLWHQDQGFRKAAIMNRAFVNANGEYVIQIDGDIVLHPDFIRDHINAATPGYFVAGTRVITSEKLKNDLLHNKRINISIFEKGTRNFLNGVHFPLFGKLLRNYRCQTKDIYYVKGCNMAFWKKDLYQVNGYDETFEGWGYEDSDLAIRLYNSGVRKKFLKMAGIAYHLWHSEYCRDREQYNYSLLGDTRDCGKSYTKVGMDRYEQTKKPLLNFIVLKEAEMDWMSA</sequence>
<dbReference type="STRING" id="1220578.FPE01S_01_10890"/>
<keyword evidence="5" id="KW-1185">Reference proteome</keyword>
<proteinExistence type="predicted"/>
<dbReference type="InterPro" id="IPR027791">
    <property type="entry name" value="Galactosyl_T_C"/>
</dbReference>
<name>A0A0E9MXD3_9BACT</name>
<dbReference type="InterPro" id="IPR050834">
    <property type="entry name" value="Glycosyltransf_2"/>
</dbReference>
<dbReference type="Gene3D" id="3.90.550.10">
    <property type="entry name" value="Spore Coat Polysaccharide Biosynthesis Protein SpsA, Chain A"/>
    <property type="match status" value="1"/>
</dbReference>
<dbReference type="Pfam" id="PF00535">
    <property type="entry name" value="Glycos_transf_2"/>
    <property type="match status" value="1"/>
</dbReference>
<dbReference type="OrthoDB" id="9801954at2"/>
<dbReference type="GO" id="GO:0016740">
    <property type="term" value="F:transferase activity"/>
    <property type="evidence" value="ECO:0007669"/>
    <property type="project" value="UniProtKB-KW"/>
</dbReference>
<dbReference type="PANTHER" id="PTHR43685">
    <property type="entry name" value="GLYCOSYLTRANSFERASE"/>
    <property type="match status" value="1"/>
</dbReference>
<dbReference type="EMBL" id="BBWV01000001">
    <property type="protein sequence ID" value="GAO42076.1"/>
    <property type="molecule type" value="Genomic_DNA"/>
</dbReference>
<dbReference type="PANTHER" id="PTHR43685:SF3">
    <property type="entry name" value="SLR2126 PROTEIN"/>
    <property type="match status" value="1"/>
</dbReference>
<dbReference type="CDD" id="cd06420">
    <property type="entry name" value="GT2_Chondriotin_Pol_N"/>
    <property type="match status" value="1"/>
</dbReference>
<comment type="caution">
    <text evidence="4">The sequence shown here is derived from an EMBL/GenBank/DDBJ whole genome shotgun (WGS) entry which is preliminary data.</text>
</comment>
<evidence type="ECO:0000259" key="2">
    <source>
        <dbReference type="Pfam" id="PF00535"/>
    </source>
</evidence>
<evidence type="ECO:0000313" key="5">
    <source>
        <dbReference type="Proteomes" id="UP000033121"/>
    </source>
</evidence>
<dbReference type="InterPro" id="IPR001173">
    <property type="entry name" value="Glyco_trans_2-like"/>
</dbReference>
<keyword evidence="1 4" id="KW-0808">Transferase</keyword>
<evidence type="ECO:0000256" key="1">
    <source>
        <dbReference type="ARBA" id="ARBA00022679"/>
    </source>
</evidence>
<dbReference type="SUPFAM" id="SSF53448">
    <property type="entry name" value="Nucleotide-diphospho-sugar transferases"/>
    <property type="match status" value="1"/>
</dbReference>
<feature type="domain" description="Glycosyltransferase 2-like" evidence="2">
    <location>
        <begin position="13"/>
        <end position="162"/>
    </location>
</feature>
<reference evidence="4 5" key="1">
    <citation type="submission" date="2015-04" db="EMBL/GenBank/DDBJ databases">
        <title>Whole genome shotgun sequence of Flavihumibacter petaseus NBRC 106054.</title>
        <authorList>
            <person name="Miyazawa S."/>
            <person name="Hosoyama A."/>
            <person name="Hashimoto M."/>
            <person name="Noguchi M."/>
            <person name="Tsuchikane K."/>
            <person name="Ohji S."/>
            <person name="Yamazoe A."/>
            <person name="Ichikawa N."/>
            <person name="Kimura A."/>
            <person name="Fujita N."/>
        </authorList>
    </citation>
    <scope>NUCLEOTIDE SEQUENCE [LARGE SCALE GENOMIC DNA]</scope>
    <source>
        <strain evidence="4 5">NBRC 106054</strain>
    </source>
</reference>
<dbReference type="AlphaFoldDB" id="A0A0E9MXD3"/>
<feature type="domain" description="Galactosyltransferase C-terminal" evidence="3">
    <location>
        <begin position="183"/>
        <end position="239"/>
    </location>
</feature>
<accession>A0A0E9MXD3</accession>
<evidence type="ECO:0000259" key="3">
    <source>
        <dbReference type="Pfam" id="PF02709"/>
    </source>
</evidence>
<dbReference type="Proteomes" id="UP000033121">
    <property type="component" value="Unassembled WGS sequence"/>
</dbReference>
<dbReference type="InterPro" id="IPR029044">
    <property type="entry name" value="Nucleotide-diphossugar_trans"/>
</dbReference>
<evidence type="ECO:0000313" key="4">
    <source>
        <dbReference type="EMBL" id="GAO42076.1"/>
    </source>
</evidence>
<protein>
    <submittedName>
        <fullName evidence="4">Putative glycosyltransferase</fullName>
    </submittedName>
</protein>
<dbReference type="Pfam" id="PF02709">
    <property type="entry name" value="Glyco_transf_7C"/>
    <property type="match status" value="1"/>
</dbReference>